<accession>A0A2Z1CD74</accession>
<dbReference type="AlphaFoldDB" id="A0A2Z1CD74"/>
<dbReference type="EMBL" id="KU130294">
    <property type="protein sequence ID" value="ALZ46050.1"/>
    <property type="molecule type" value="Genomic_DNA"/>
</dbReference>
<feature type="compositionally biased region" description="Acidic residues" evidence="1">
    <location>
        <begin position="146"/>
        <end position="158"/>
    </location>
</feature>
<evidence type="ECO:0000313" key="2">
    <source>
        <dbReference type="EMBL" id="ALZ46050.1"/>
    </source>
</evidence>
<dbReference type="RefSeq" id="WP_223290568.1">
    <property type="nucleotide sequence ID" value="NZ_CP138358.1"/>
</dbReference>
<reference evidence="2" key="1">
    <citation type="journal article" date="2015" name="J. Antimicrob. Chemother.">
        <title>Genetic characterization of a novel blaDIM-2-carrying megaplasmid p12969-DIM from clinical Pseudomonas putida.</title>
        <authorList>
            <person name="Sun F."/>
            <person name="Zhou D."/>
            <person name="Wang Q."/>
            <person name="Feng J."/>
            <person name="Feng W."/>
            <person name="Luo W."/>
            <person name="Liu Y."/>
            <person name="Qiu X."/>
            <person name="Yin Z."/>
            <person name="Xia P."/>
        </authorList>
    </citation>
    <scope>NUCLEOTIDE SEQUENCE</scope>
    <source>
        <strain evidence="2">12969</strain>
        <plasmid evidence="2">p12969-DIM</plasmid>
    </source>
</reference>
<proteinExistence type="predicted"/>
<evidence type="ECO:0000256" key="1">
    <source>
        <dbReference type="SAM" id="MobiDB-lite"/>
    </source>
</evidence>
<name>A0A2Z1CD74_PSEPU</name>
<evidence type="ECO:0008006" key="3">
    <source>
        <dbReference type="Google" id="ProtNLM"/>
    </source>
</evidence>
<keyword evidence="2" id="KW-0614">Plasmid</keyword>
<protein>
    <recommendedName>
        <fullName evidence="3">DUF1963 domain-containing protein</fullName>
    </recommendedName>
</protein>
<organism evidence="2">
    <name type="scientific">Pseudomonas putida</name>
    <name type="common">Arthrobacter siderocapsulatus</name>
    <dbReference type="NCBI Taxonomy" id="303"/>
    <lineage>
        <taxon>Bacteria</taxon>
        <taxon>Pseudomonadati</taxon>
        <taxon>Pseudomonadota</taxon>
        <taxon>Gammaproteobacteria</taxon>
        <taxon>Pseudomonadales</taxon>
        <taxon>Pseudomonadaceae</taxon>
        <taxon>Pseudomonas</taxon>
    </lineage>
</organism>
<geneLocation type="plasmid" evidence="2">
    <name>p12969-DIM</name>
</geneLocation>
<feature type="region of interest" description="Disordered" evidence="1">
    <location>
        <begin position="146"/>
        <end position="166"/>
    </location>
</feature>
<sequence length="234" mass="26498">MSWVFHLHPAFQRAMKKIVLYRHDRGFGQIGGAPLLKELSLWPVNPQTGGLMTPILTLTEQFRPARFVPPGMAITVFLAVEQQKDGGFSRPLQRRYTVNQQSELQNVISAGFTRVILHELANQPLEPRNPPLLLGQAFIDFEEMTNEEHDEEHEDEDSGIGLSKPSGRPCWLQDPIYEPPRYMFMLQLVDADVAEASPQHAGLFGEGIGYLFVDMQARRGKEGEDAGFFFIQFT</sequence>